<feature type="transmembrane region" description="Helical" evidence="1">
    <location>
        <begin position="27"/>
        <end position="49"/>
    </location>
</feature>
<reference evidence="3" key="1">
    <citation type="submission" date="2024-04" db="EMBL/GenBank/DDBJ databases">
        <authorList>
            <person name="Shaw F."/>
            <person name="Minotto A."/>
        </authorList>
    </citation>
    <scope>NUCLEOTIDE SEQUENCE [LARGE SCALE GENOMIC DNA]</scope>
</reference>
<protein>
    <recommendedName>
        <fullName evidence="4">Transmembrane protein</fullName>
    </recommendedName>
</protein>
<dbReference type="PANTHER" id="PTHR37471:SF1">
    <property type="entry name" value="AB HYDROLASE-1 DOMAIN-CONTAINING PROTEIN"/>
    <property type="match status" value="1"/>
</dbReference>
<feature type="transmembrane region" description="Helical" evidence="1">
    <location>
        <begin position="400"/>
        <end position="418"/>
    </location>
</feature>
<proteinExistence type="predicted"/>
<sequence length="501" mass="57488">MDSEPGLTGTKDIAELFCLPRRKILSCYFILLAAVLPVWSVVPISWAFVVVQSRRLPGMVDCCSRGFLLTELQCAFKRSLQAGLASLPREASDEEDGERPSSPTEDIVTLEFDDPRAVDFRNCMRTWFGKVPWSSIRRHEMYSWLYWYIYNRPFTSLESLPDAEKTILQDALSLVEKRAGVAIPEGSNPHSSALLLTFDPVNVAWRPLVWYAFVAITNHIIRRCLQVKWNTKTGSYKGLEYILHMSHSWSPETGPRPIAFIRGLGLGLLRYHLFLSHLLGAVSDHPVLILLHPHASQDIFNRRFLKPMNRHESADCLAGLLRQLGWVEQATAENGGKPEKQEREVHRPSGVTWFFHARLDVEGVPRDDQHSCFIDPVTFCSWEGDLCYNFIYRHAVTVRFLWIVLYFVGMGLGVANFLQRHFDWNANSLWIQEIPNVYDPSKTKFFLGGKDGVVDAERVKHYLTSHGIRKCLWFDRYGRHGQALLTGGEGLREILRWLRES</sequence>
<organism evidence="2 3">
    <name type="scientific">Somion occarium</name>
    <dbReference type="NCBI Taxonomy" id="3059160"/>
    <lineage>
        <taxon>Eukaryota</taxon>
        <taxon>Fungi</taxon>
        <taxon>Dikarya</taxon>
        <taxon>Basidiomycota</taxon>
        <taxon>Agaricomycotina</taxon>
        <taxon>Agaricomycetes</taxon>
        <taxon>Polyporales</taxon>
        <taxon>Cerrenaceae</taxon>
        <taxon>Somion</taxon>
    </lineage>
</organism>
<keyword evidence="1" id="KW-1133">Transmembrane helix</keyword>
<name>A0ABP1CGT4_9APHY</name>
<keyword evidence="1" id="KW-0472">Membrane</keyword>
<keyword evidence="3" id="KW-1185">Reference proteome</keyword>
<accession>A0ABP1CGT4</accession>
<evidence type="ECO:0008006" key="4">
    <source>
        <dbReference type="Google" id="ProtNLM"/>
    </source>
</evidence>
<evidence type="ECO:0000313" key="3">
    <source>
        <dbReference type="Proteomes" id="UP001497453"/>
    </source>
</evidence>
<gene>
    <name evidence="2" type="ORF">GFSPODELE1_LOCUS506</name>
</gene>
<keyword evidence="1" id="KW-0812">Transmembrane</keyword>
<dbReference type="PANTHER" id="PTHR37471">
    <property type="entry name" value="UNNAMED PRODUCT"/>
    <property type="match status" value="1"/>
</dbReference>
<evidence type="ECO:0000256" key="1">
    <source>
        <dbReference type="SAM" id="Phobius"/>
    </source>
</evidence>
<dbReference type="Proteomes" id="UP001497453">
    <property type="component" value="Chromosome 1"/>
</dbReference>
<dbReference type="EMBL" id="OZ037944">
    <property type="protein sequence ID" value="CAL1694886.1"/>
    <property type="molecule type" value="Genomic_DNA"/>
</dbReference>
<evidence type="ECO:0000313" key="2">
    <source>
        <dbReference type="EMBL" id="CAL1694886.1"/>
    </source>
</evidence>